<evidence type="ECO:0000259" key="10">
    <source>
        <dbReference type="Pfam" id="PF17767"/>
    </source>
</evidence>
<evidence type="ECO:0000313" key="11">
    <source>
        <dbReference type="EMBL" id="KIM84411.1"/>
    </source>
</evidence>
<evidence type="ECO:0000256" key="7">
    <source>
        <dbReference type="ARBA" id="ARBA00048668"/>
    </source>
</evidence>
<evidence type="ECO:0000256" key="6">
    <source>
        <dbReference type="ARBA" id="ARBA00022642"/>
    </source>
</evidence>
<dbReference type="GO" id="GO:0005829">
    <property type="term" value="C:cytosol"/>
    <property type="evidence" value="ECO:0007669"/>
    <property type="project" value="TreeGrafter"/>
</dbReference>
<keyword evidence="5 8" id="KW-0436">Ligase</keyword>
<dbReference type="SUPFAM" id="SSF54675">
    <property type="entry name" value="Nicotinate/Quinolinate PRTase N-terminal domain-like"/>
    <property type="match status" value="1"/>
</dbReference>
<keyword evidence="12" id="KW-1185">Reference proteome</keyword>
<evidence type="ECO:0000256" key="1">
    <source>
        <dbReference type="ARBA" id="ARBA00004952"/>
    </source>
</evidence>
<reference evidence="12" key="2">
    <citation type="submission" date="2015-01" db="EMBL/GenBank/DDBJ databases">
        <title>Evolutionary Origins and Diversification of the Mycorrhizal Mutualists.</title>
        <authorList>
            <consortium name="DOE Joint Genome Institute"/>
            <consortium name="Mycorrhizal Genomics Consortium"/>
            <person name="Kohler A."/>
            <person name="Kuo A."/>
            <person name="Nagy L.G."/>
            <person name="Floudas D."/>
            <person name="Copeland A."/>
            <person name="Barry K.W."/>
            <person name="Cichocki N."/>
            <person name="Veneault-Fourrey C."/>
            <person name="LaButti K."/>
            <person name="Lindquist E.A."/>
            <person name="Lipzen A."/>
            <person name="Lundell T."/>
            <person name="Morin E."/>
            <person name="Murat C."/>
            <person name="Riley R."/>
            <person name="Ohm R."/>
            <person name="Sun H."/>
            <person name="Tunlid A."/>
            <person name="Henrissat B."/>
            <person name="Grigoriev I.V."/>
            <person name="Hibbett D.S."/>
            <person name="Martin F."/>
        </authorList>
    </citation>
    <scope>NUCLEOTIDE SEQUENCE [LARGE SCALE GENOMIC DNA]</scope>
    <source>
        <strain evidence="12">F 1598</strain>
    </source>
</reference>
<reference evidence="11 12" key="1">
    <citation type="submission" date="2014-04" db="EMBL/GenBank/DDBJ databases">
        <authorList>
            <consortium name="DOE Joint Genome Institute"/>
            <person name="Kuo A."/>
            <person name="Tarkka M."/>
            <person name="Buscot F."/>
            <person name="Kohler A."/>
            <person name="Nagy L.G."/>
            <person name="Floudas D."/>
            <person name="Copeland A."/>
            <person name="Barry K.W."/>
            <person name="Cichocki N."/>
            <person name="Veneault-Fourrey C."/>
            <person name="LaButti K."/>
            <person name="Lindquist E.A."/>
            <person name="Lipzen A."/>
            <person name="Lundell T."/>
            <person name="Morin E."/>
            <person name="Murat C."/>
            <person name="Sun H."/>
            <person name="Tunlid A."/>
            <person name="Henrissat B."/>
            <person name="Grigoriev I.V."/>
            <person name="Hibbett D.S."/>
            <person name="Martin F."/>
            <person name="Nordberg H.P."/>
            <person name="Cantor M.N."/>
            <person name="Hua S.X."/>
        </authorList>
    </citation>
    <scope>NUCLEOTIDE SEQUENCE [LARGE SCALE GENOMIC DNA]</scope>
    <source>
        <strain evidence="11 12">F 1598</strain>
    </source>
</reference>
<keyword evidence="4" id="KW-0597">Phosphoprotein</keyword>
<dbReference type="PIRSF" id="PIRSF000484">
    <property type="entry name" value="NAPRT"/>
    <property type="match status" value="1"/>
</dbReference>
<comment type="function">
    <text evidence="8">Catalyzes the synthesis of beta-nicotinate D-ribonucleotide from nicotinate and 5-phospho-D-ribose 1-phosphate at the expense of ATP.</text>
</comment>
<dbReference type="UniPathway" id="UPA00253">
    <property type="reaction ID" value="UER00457"/>
</dbReference>
<dbReference type="GO" id="GO:0034355">
    <property type="term" value="P:NAD+ biosynthetic process via the salvage pathway"/>
    <property type="evidence" value="ECO:0007669"/>
    <property type="project" value="TreeGrafter"/>
</dbReference>
<proteinExistence type="inferred from homology"/>
<dbReference type="NCBIfam" id="TIGR01514">
    <property type="entry name" value="NAPRTase"/>
    <property type="match status" value="1"/>
</dbReference>
<dbReference type="PANTHER" id="PTHR11098:SF1">
    <property type="entry name" value="NICOTINATE PHOSPHORIBOSYLTRANSFERASE"/>
    <property type="match status" value="1"/>
</dbReference>
<evidence type="ECO:0000256" key="2">
    <source>
        <dbReference type="ARBA" id="ARBA00010897"/>
    </source>
</evidence>
<dbReference type="InterPro" id="IPR006406">
    <property type="entry name" value="Nic_PRibTrfase"/>
</dbReference>
<dbReference type="NCBIfam" id="NF003704">
    <property type="entry name" value="PRK05321.1"/>
    <property type="match status" value="1"/>
</dbReference>
<dbReference type="FunCoup" id="A0A0C3G125">
    <property type="interactions" value="296"/>
</dbReference>
<dbReference type="GO" id="GO:0004516">
    <property type="term" value="F:nicotinate phosphoribosyltransferase activity"/>
    <property type="evidence" value="ECO:0007669"/>
    <property type="project" value="UniProtKB-UniRule"/>
</dbReference>
<dbReference type="EC" id="6.3.4.21" evidence="3 8"/>
<dbReference type="Proteomes" id="UP000054166">
    <property type="component" value="Unassembled WGS sequence"/>
</dbReference>
<sequence>MAVLWPRWHAFDLAPAGFSMFLYNRLLGWLRPLAGLLHRRTLSIAAFFRRGMVGQPTTTILPASILDTDLYKLTMQQAVMHHFPDAQATYRFAHRDTDVFFTRESIEELKIAVSQFSAMALTDTEFQWLKQMCPYLKPQYLAYLSTYRFKPEQVHINFIPVSEDGEFGHVDIEAVGPWVETIMWEVPLMACLSEIYFRFVVKDWTYEGQAETAYSKGRALLDAGCVFSEFGTRRRRSYHTQDVVVQSLIRASNDVPGTGRVAGTSNVHLAQKHGITPVGTIAHEWFMAVGAMKGYENANSIALDLWEEVYPNALLVALTDTFSTTAFFKAFAADPARAKRWIGLRQDSGDPYVFAPNAKEVYENMGIDPRDKVIIYSDALNLDKALGLKKQCDEIGFKATFGIGTFLTNDFYTQPSGRKEKSKALNMVIKIASVNATPCVKISDDLMKNTGDPATVRKVKELFDLPI</sequence>
<dbReference type="InterPro" id="IPR040727">
    <property type="entry name" value="NAPRTase_N"/>
</dbReference>
<dbReference type="Pfam" id="PF17767">
    <property type="entry name" value="NAPRTase_N"/>
    <property type="match status" value="1"/>
</dbReference>
<evidence type="ECO:0000313" key="12">
    <source>
        <dbReference type="Proteomes" id="UP000054166"/>
    </source>
</evidence>
<dbReference type="EMBL" id="KN832988">
    <property type="protein sequence ID" value="KIM84411.1"/>
    <property type="molecule type" value="Genomic_DNA"/>
</dbReference>
<dbReference type="OrthoDB" id="193380at2759"/>
<comment type="catalytic activity">
    <reaction evidence="7 8">
        <text>5-phospho-alpha-D-ribose 1-diphosphate + nicotinate + ATP + H2O = nicotinate beta-D-ribonucleotide + ADP + phosphate + diphosphate</text>
        <dbReference type="Rhea" id="RHEA:36163"/>
        <dbReference type="ChEBI" id="CHEBI:15377"/>
        <dbReference type="ChEBI" id="CHEBI:30616"/>
        <dbReference type="ChEBI" id="CHEBI:32544"/>
        <dbReference type="ChEBI" id="CHEBI:33019"/>
        <dbReference type="ChEBI" id="CHEBI:43474"/>
        <dbReference type="ChEBI" id="CHEBI:57502"/>
        <dbReference type="ChEBI" id="CHEBI:58017"/>
        <dbReference type="ChEBI" id="CHEBI:456216"/>
        <dbReference type="EC" id="6.3.4.21"/>
    </reaction>
</comment>
<feature type="domain" description="Nicotinate phosphoribosyltransferase N-terminal" evidence="10">
    <location>
        <begin position="66"/>
        <end position="193"/>
    </location>
</feature>
<dbReference type="STRING" id="765440.A0A0C3G125"/>
<comment type="similarity">
    <text evidence="2 8">Belongs to the NAPRTase family.</text>
</comment>
<evidence type="ECO:0000256" key="8">
    <source>
        <dbReference type="RuleBase" id="RU003838"/>
    </source>
</evidence>
<dbReference type="AlphaFoldDB" id="A0A0C3G125"/>
<feature type="domain" description="Nicotinate/nicotinamide phosphoribosyltransferase" evidence="9">
    <location>
        <begin position="227"/>
        <end position="466"/>
    </location>
</feature>
<dbReference type="Pfam" id="PF04095">
    <property type="entry name" value="NAPRTase"/>
    <property type="match status" value="1"/>
</dbReference>
<dbReference type="InterPro" id="IPR036068">
    <property type="entry name" value="Nicotinate_pribotase-like_C"/>
</dbReference>
<comment type="pathway">
    <text evidence="1 8">Cofactor biosynthesis; NAD(+) biosynthesis; nicotinate D-ribonucleotide from nicotinate: step 1/1.</text>
</comment>
<dbReference type="SUPFAM" id="SSF51690">
    <property type="entry name" value="Nicotinate/Quinolinate PRTase C-terminal domain-like"/>
    <property type="match status" value="1"/>
</dbReference>
<keyword evidence="6 8" id="KW-0662">Pyridine nucleotide biosynthesis</keyword>
<dbReference type="HAMAP" id="MF_00570">
    <property type="entry name" value="NAPRTase"/>
    <property type="match status" value="1"/>
</dbReference>
<organism evidence="11 12">
    <name type="scientific">Piloderma croceum (strain F 1598)</name>
    <dbReference type="NCBI Taxonomy" id="765440"/>
    <lineage>
        <taxon>Eukaryota</taxon>
        <taxon>Fungi</taxon>
        <taxon>Dikarya</taxon>
        <taxon>Basidiomycota</taxon>
        <taxon>Agaricomycotina</taxon>
        <taxon>Agaricomycetes</taxon>
        <taxon>Agaricomycetidae</taxon>
        <taxon>Atheliales</taxon>
        <taxon>Atheliaceae</taxon>
        <taxon>Piloderma</taxon>
    </lineage>
</organism>
<dbReference type="Gene3D" id="3.20.140.10">
    <property type="entry name" value="nicotinate phosphoribosyltransferase"/>
    <property type="match status" value="1"/>
</dbReference>
<evidence type="ECO:0000259" key="9">
    <source>
        <dbReference type="Pfam" id="PF04095"/>
    </source>
</evidence>
<evidence type="ECO:0000256" key="4">
    <source>
        <dbReference type="ARBA" id="ARBA00022553"/>
    </source>
</evidence>
<dbReference type="PANTHER" id="PTHR11098">
    <property type="entry name" value="NICOTINATE PHOSPHORIBOSYLTRANSFERASE"/>
    <property type="match status" value="1"/>
</dbReference>
<gene>
    <name evidence="11" type="ORF">PILCRDRAFT_818777</name>
</gene>
<accession>A0A0C3G125</accession>
<protein>
    <recommendedName>
        <fullName evidence="3 8">Nicotinate phosphoribosyltransferase</fullName>
        <ecNumber evidence="3 8">6.3.4.21</ecNumber>
    </recommendedName>
</protein>
<comment type="PTM">
    <text evidence="8">Transiently phosphorylated on a His residue during the reaction cycle. Phosphorylation strongly increases the affinity for substrates and increases the rate of nicotinate D-ribonucleotide production. Dephosphorylation regenerates the low-affinity form of the enzyme, leading to product release.</text>
</comment>
<dbReference type="InParanoid" id="A0A0C3G125"/>
<evidence type="ECO:0000256" key="5">
    <source>
        <dbReference type="ARBA" id="ARBA00022598"/>
    </source>
</evidence>
<name>A0A0C3G125_PILCF</name>
<dbReference type="HOGENOM" id="CLU_030991_0_0_1"/>
<dbReference type="InterPro" id="IPR041525">
    <property type="entry name" value="N/Namide_PRibTrfase"/>
</dbReference>
<dbReference type="InterPro" id="IPR007229">
    <property type="entry name" value="Nic_PRibTrfase-Fam"/>
</dbReference>
<evidence type="ECO:0000256" key="3">
    <source>
        <dbReference type="ARBA" id="ARBA00013236"/>
    </source>
</evidence>